<dbReference type="InterPro" id="IPR039561">
    <property type="entry name" value="Peptidase_M15C"/>
</dbReference>
<sequence>MFVLLVAVSFVLVCICAWLLLFPSAREACARALGRLFRRGSAAAAAQRERARTRGGRTAEDVRARVGGVQAWLGRHRVAIAATVLILALPPLLVLQLRERPQLDSFDDAAVDTGDSQVLALLRGERLVPPPELPPEVFIAAEAALTQMAPTAVAPERIVTADRRWGRIDPAFQQRVLAVYRIMQDQYGIEMALVEGYRSPERQAELARGGKATRAGAGMSCHQYGLAVDSAPLRNGKLQWDMADPWTRDAYFLYGRLAQEAGLEWGGNWRSLKDYVHLESKAACRASIRMARAG</sequence>
<protein>
    <submittedName>
        <fullName evidence="3">D-alanyl-D-alanine carboxypeptidase</fullName>
    </submittedName>
</protein>
<accession>A0A918W8R8</accession>
<keyword evidence="4" id="KW-1185">Reference proteome</keyword>
<comment type="caution">
    <text evidence="3">The sequence shown here is derived from an EMBL/GenBank/DDBJ whole genome shotgun (WGS) entry which is preliminary data.</text>
</comment>
<evidence type="ECO:0000313" key="3">
    <source>
        <dbReference type="EMBL" id="GHA82108.1"/>
    </source>
</evidence>
<keyword evidence="1" id="KW-0812">Transmembrane</keyword>
<keyword evidence="1" id="KW-0472">Membrane</keyword>
<dbReference type="CDD" id="cd14845">
    <property type="entry name" value="L-Ala-D-Glu_peptidase_like"/>
    <property type="match status" value="1"/>
</dbReference>
<dbReference type="EMBL" id="BMYD01000003">
    <property type="protein sequence ID" value="GHA82108.1"/>
    <property type="molecule type" value="Genomic_DNA"/>
</dbReference>
<dbReference type="RefSeq" id="WP_189456061.1">
    <property type="nucleotide sequence ID" value="NZ_BMYD01000003.1"/>
</dbReference>
<evidence type="ECO:0000259" key="2">
    <source>
        <dbReference type="Pfam" id="PF13539"/>
    </source>
</evidence>
<dbReference type="Pfam" id="PF13539">
    <property type="entry name" value="Peptidase_M15_4"/>
    <property type="match status" value="1"/>
</dbReference>
<reference evidence="3" key="1">
    <citation type="journal article" date="2014" name="Int. J. Syst. Evol. Microbiol.">
        <title>Complete genome sequence of Corynebacterium casei LMG S-19264T (=DSM 44701T), isolated from a smear-ripened cheese.</title>
        <authorList>
            <consortium name="US DOE Joint Genome Institute (JGI-PGF)"/>
            <person name="Walter F."/>
            <person name="Albersmeier A."/>
            <person name="Kalinowski J."/>
            <person name="Ruckert C."/>
        </authorList>
    </citation>
    <scope>NUCLEOTIDE SEQUENCE</scope>
    <source>
        <strain evidence="3">KCTC 23077</strain>
    </source>
</reference>
<dbReference type="InterPro" id="IPR009045">
    <property type="entry name" value="Zn_M74/Hedgehog-like"/>
</dbReference>
<dbReference type="GO" id="GO:0004180">
    <property type="term" value="F:carboxypeptidase activity"/>
    <property type="evidence" value="ECO:0007669"/>
    <property type="project" value="UniProtKB-KW"/>
</dbReference>
<organism evidence="3 4">
    <name type="scientific">Cognatilysobacter bugurensis</name>
    <dbReference type="NCBI Taxonomy" id="543356"/>
    <lineage>
        <taxon>Bacteria</taxon>
        <taxon>Pseudomonadati</taxon>
        <taxon>Pseudomonadota</taxon>
        <taxon>Gammaproteobacteria</taxon>
        <taxon>Lysobacterales</taxon>
        <taxon>Lysobacteraceae</taxon>
        <taxon>Cognatilysobacter</taxon>
    </lineage>
</organism>
<proteinExistence type="predicted"/>
<reference evidence="3" key="2">
    <citation type="submission" date="2020-09" db="EMBL/GenBank/DDBJ databases">
        <authorList>
            <person name="Sun Q."/>
            <person name="Kim S."/>
        </authorList>
    </citation>
    <scope>NUCLEOTIDE SEQUENCE</scope>
    <source>
        <strain evidence="3">KCTC 23077</strain>
    </source>
</reference>
<keyword evidence="3" id="KW-0378">Hydrolase</keyword>
<gene>
    <name evidence="3" type="ORF">GCM10007067_20040</name>
</gene>
<keyword evidence="3" id="KW-0121">Carboxypeptidase</keyword>
<evidence type="ECO:0000256" key="1">
    <source>
        <dbReference type="SAM" id="Phobius"/>
    </source>
</evidence>
<feature type="transmembrane region" description="Helical" evidence="1">
    <location>
        <begin position="78"/>
        <end position="95"/>
    </location>
</feature>
<keyword evidence="1" id="KW-1133">Transmembrane helix</keyword>
<dbReference type="AlphaFoldDB" id="A0A918W8R8"/>
<dbReference type="Proteomes" id="UP000646426">
    <property type="component" value="Unassembled WGS sequence"/>
</dbReference>
<evidence type="ECO:0000313" key="4">
    <source>
        <dbReference type="Proteomes" id="UP000646426"/>
    </source>
</evidence>
<feature type="domain" description="Peptidase M15C" evidence="2">
    <location>
        <begin position="216"/>
        <end position="279"/>
    </location>
</feature>
<keyword evidence="3" id="KW-0645">Protease</keyword>
<name>A0A918W8R8_9GAMM</name>
<dbReference type="Gene3D" id="3.30.1380.10">
    <property type="match status" value="1"/>
</dbReference>
<dbReference type="SUPFAM" id="SSF55166">
    <property type="entry name" value="Hedgehog/DD-peptidase"/>
    <property type="match status" value="1"/>
</dbReference>